<comment type="caution">
    <text evidence="2">The sequence shown here is derived from an EMBL/GenBank/DDBJ whole genome shotgun (WGS) entry which is preliminary data.</text>
</comment>
<feature type="compositionally biased region" description="Low complexity" evidence="1">
    <location>
        <begin position="367"/>
        <end position="381"/>
    </location>
</feature>
<evidence type="ECO:0000313" key="2">
    <source>
        <dbReference type="EMBL" id="KAK4240544.1"/>
    </source>
</evidence>
<protein>
    <submittedName>
        <fullName evidence="2">Uncharacterized protein</fullName>
    </submittedName>
</protein>
<evidence type="ECO:0000313" key="3">
    <source>
        <dbReference type="Proteomes" id="UP001303760"/>
    </source>
</evidence>
<proteinExistence type="predicted"/>
<dbReference type="AlphaFoldDB" id="A0AAN7HHD3"/>
<feature type="compositionally biased region" description="Low complexity" evidence="1">
    <location>
        <begin position="341"/>
        <end position="350"/>
    </location>
</feature>
<sequence>MGTPIPGPYFAAMRSESLRHLDSLGKDNWIRRWADAIRSGNPSRPIDLDEVSARLSNWSKGNQSPAWSIDTRSPEPFTPPSRVERIVRSILGHTTSNEAEQSNSEANDWGPSSDYEQTRSDVTEGHKAEANDQGVRPDEARGRKRRVSDTATTDWSSPKRKRGYDNGSPVAGRATPFSQTETGPKRRRNEDEAEEEQPPSKRLRANSTGRSSRRSRSRASGAPPVLYLEHGNAGIASPPTTNNASQDAQQVRSAEPEPEPANVTQPRRSARIAARQAEAERQASVNSRVQHLAGINGQTQPRTSNAAASRAQNENEDGLQVRRSARIAAAARQAGSNPKNAAAVPAPQRRAQAKKKETAGRRRQPVTAAKASKLTSKSAASGRTGGPRNNNQYDAAAKGTKGAKGAGTKKVGDVKIKQDWEEDNGEE</sequence>
<feature type="compositionally biased region" description="Polar residues" evidence="1">
    <location>
        <begin position="238"/>
        <end position="252"/>
    </location>
</feature>
<dbReference type="EMBL" id="MU860038">
    <property type="protein sequence ID" value="KAK4240544.1"/>
    <property type="molecule type" value="Genomic_DNA"/>
</dbReference>
<name>A0AAN7HHD3_9PEZI</name>
<feature type="region of interest" description="Disordered" evidence="1">
    <location>
        <begin position="58"/>
        <end position="427"/>
    </location>
</feature>
<reference evidence="2" key="2">
    <citation type="submission" date="2023-05" db="EMBL/GenBank/DDBJ databases">
        <authorList>
            <consortium name="Lawrence Berkeley National Laboratory"/>
            <person name="Steindorff A."/>
            <person name="Hensen N."/>
            <person name="Bonometti L."/>
            <person name="Westerberg I."/>
            <person name="Brannstrom I.O."/>
            <person name="Guillou S."/>
            <person name="Cros-Aarteil S."/>
            <person name="Calhoun S."/>
            <person name="Haridas S."/>
            <person name="Kuo A."/>
            <person name="Mondo S."/>
            <person name="Pangilinan J."/>
            <person name="Riley R."/>
            <person name="Labutti K."/>
            <person name="Andreopoulos B."/>
            <person name="Lipzen A."/>
            <person name="Chen C."/>
            <person name="Yanf M."/>
            <person name="Daum C."/>
            <person name="Ng V."/>
            <person name="Clum A."/>
            <person name="Ohm R."/>
            <person name="Martin F."/>
            <person name="Silar P."/>
            <person name="Natvig D."/>
            <person name="Lalanne C."/>
            <person name="Gautier V."/>
            <person name="Ament-Velasquez S.L."/>
            <person name="Kruys A."/>
            <person name="Hutchinson M.I."/>
            <person name="Powell A.J."/>
            <person name="Barry K."/>
            <person name="Miller A.N."/>
            <person name="Grigoriev I.V."/>
            <person name="Debuchy R."/>
            <person name="Gladieux P."/>
            <person name="Thoren M.H."/>
            <person name="Johannesson H."/>
        </authorList>
    </citation>
    <scope>NUCLEOTIDE SEQUENCE</scope>
    <source>
        <strain evidence="2">CBS 532.94</strain>
    </source>
</reference>
<feature type="compositionally biased region" description="Polar residues" evidence="1">
    <location>
        <begin position="296"/>
        <end position="312"/>
    </location>
</feature>
<dbReference type="Proteomes" id="UP001303760">
    <property type="component" value="Unassembled WGS sequence"/>
</dbReference>
<accession>A0AAN7HHD3</accession>
<reference evidence="2" key="1">
    <citation type="journal article" date="2023" name="Mol. Phylogenet. Evol.">
        <title>Genome-scale phylogeny and comparative genomics of the fungal order Sordariales.</title>
        <authorList>
            <person name="Hensen N."/>
            <person name="Bonometti L."/>
            <person name="Westerberg I."/>
            <person name="Brannstrom I.O."/>
            <person name="Guillou S."/>
            <person name="Cros-Aarteil S."/>
            <person name="Calhoun S."/>
            <person name="Haridas S."/>
            <person name="Kuo A."/>
            <person name="Mondo S."/>
            <person name="Pangilinan J."/>
            <person name="Riley R."/>
            <person name="LaButti K."/>
            <person name="Andreopoulos B."/>
            <person name="Lipzen A."/>
            <person name="Chen C."/>
            <person name="Yan M."/>
            <person name="Daum C."/>
            <person name="Ng V."/>
            <person name="Clum A."/>
            <person name="Steindorff A."/>
            <person name="Ohm R.A."/>
            <person name="Martin F."/>
            <person name="Silar P."/>
            <person name="Natvig D.O."/>
            <person name="Lalanne C."/>
            <person name="Gautier V."/>
            <person name="Ament-Velasquez S.L."/>
            <person name="Kruys A."/>
            <person name="Hutchinson M.I."/>
            <person name="Powell A.J."/>
            <person name="Barry K."/>
            <person name="Miller A.N."/>
            <person name="Grigoriev I.V."/>
            <person name="Debuchy R."/>
            <person name="Gladieux P."/>
            <person name="Hiltunen Thoren M."/>
            <person name="Johannesson H."/>
        </authorList>
    </citation>
    <scope>NUCLEOTIDE SEQUENCE</scope>
    <source>
        <strain evidence="2">CBS 532.94</strain>
    </source>
</reference>
<keyword evidence="3" id="KW-1185">Reference proteome</keyword>
<feature type="compositionally biased region" description="Polar residues" evidence="1">
    <location>
        <begin position="92"/>
        <end position="106"/>
    </location>
</feature>
<evidence type="ECO:0000256" key="1">
    <source>
        <dbReference type="SAM" id="MobiDB-lite"/>
    </source>
</evidence>
<feature type="compositionally biased region" description="Basic and acidic residues" evidence="1">
    <location>
        <begin position="410"/>
        <end position="419"/>
    </location>
</feature>
<gene>
    <name evidence="2" type="ORF">C8A03DRAFT_31362</name>
</gene>
<feature type="compositionally biased region" description="Basic and acidic residues" evidence="1">
    <location>
        <begin position="116"/>
        <end position="141"/>
    </location>
</feature>
<organism evidence="2 3">
    <name type="scientific">Achaetomium macrosporum</name>
    <dbReference type="NCBI Taxonomy" id="79813"/>
    <lineage>
        <taxon>Eukaryota</taxon>
        <taxon>Fungi</taxon>
        <taxon>Dikarya</taxon>
        <taxon>Ascomycota</taxon>
        <taxon>Pezizomycotina</taxon>
        <taxon>Sordariomycetes</taxon>
        <taxon>Sordariomycetidae</taxon>
        <taxon>Sordariales</taxon>
        <taxon>Chaetomiaceae</taxon>
        <taxon>Achaetomium</taxon>
    </lineage>
</organism>